<gene>
    <name evidence="1" type="ORF">P5G65_25455</name>
</gene>
<keyword evidence="2" id="KW-1185">Reference proteome</keyword>
<dbReference type="RefSeq" id="WP_164819690.1">
    <property type="nucleotide sequence ID" value="NZ_JAROBY010000047.1"/>
</dbReference>
<dbReference type="Proteomes" id="UP001355653">
    <property type="component" value="Unassembled WGS sequence"/>
</dbReference>
<dbReference type="EMBL" id="JAROBY010000047">
    <property type="protein sequence ID" value="MEB4797255.1"/>
    <property type="molecule type" value="Genomic_DNA"/>
</dbReference>
<proteinExistence type="predicted"/>
<organism evidence="1 2">
    <name type="scientific">Paenibacillus chondroitinus</name>
    <dbReference type="NCBI Taxonomy" id="59842"/>
    <lineage>
        <taxon>Bacteria</taxon>
        <taxon>Bacillati</taxon>
        <taxon>Bacillota</taxon>
        <taxon>Bacilli</taxon>
        <taxon>Bacillales</taxon>
        <taxon>Paenibacillaceae</taxon>
        <taxon>Paenibacillus</taxon>
    </lineage>
</organism>
<sequence>MEGGIDQFGDPVNVIATDGEALVQIMHQSASMEEAVQWGLNDIGVKSENLNHNEFARSTQ</sequence>
<evidence type="ECO:0000313" key="1">
    <source>
        <dbReference type="EMBL" id="MEB4797255.1"/>
    </source>
</evidence>
<name>A0ABU6DIR6_9BACL</name>
<evidence type="ECO:0000313" key="2">
    <source>
        <dbReference type="Proteomes" id="UP001355653"/>
    </source>
</evidence>
<accession>A0ABU6DIR6</accession>
<reference evidence="1 2" key="1">
    <citation type="submission" date="2023-03" db="EMBL/GenBank/DDBJ databases">
        <title>Bacillus Genome Sequencing.</title>
        <authorList>
            <person name="Dunlap C."/>
        </authorList>
    </citation>
    <scope>NUCLEOTIDE SEQUENCE [LARGE SCALE GENOMIC DNA]</scope>
    <source>
        <strain evidence="1 2">NRS-1351</strain>
    </source>
</reference>
<protein>
    <submittedName>
        <fullName evidence="1">Uncharacterized protein</fullName>
    </submittedName>
</protein>
<comment type="caution">
    <text evidence="1">The sequence shown here is derived from an EMBL/GenBank/DDBJ whole genome shotgun (WGS) entry which is preliminary data.</text>
</comment>